<keyword evidence="2" id="KW-0175">Coiled coil</keyword>
<dbReference type="PRINTS" id="PR01438">
    <property type="entry name" value="UNVRSLSTRESS"/>
</dbReference>
<evidence type="ECO:0000313" key="5">
    <source>
        <dbReference type="Proteomes" id="UP000256310"/>
    </source>
</evidence>
<dbReference type="Pfam" id="PF00582">
    <property type="entry name" value="Usp"/>
    <property type="match status" value="2"/>
</dbReference>
<proteinExistence type="inferred from homology"/>
<dbReference type="RefSeq" id="WP_162843365.1">
    <property type="nucleotide sequence ID" value="NZ_QRDP01000004.1"/>
</dbReference>
<comment type="similarity">
    <text evidence="1">Belongs to the universal stress protein A family.</text>
</comment>
<dbReference type="InterPro" id="IPR006015">
    <property type="entry name" value="Universal_stress_UspA"/>
</dbReference>
<accession>A0A3D9FBG3</accession>
<protein>
    <submittedName>
        <fullName evidence="4">Nucleotide-binding universal stress UspA family protein</fullName>
    </submittedName>
</protein>
<evidence type="ECO:0000313" key="4">
    <source>
        <dbReference type="EMBL" id="RED15063.1"/>
    </source>
</evidence>
<evidence type="ECO:0000259" key="3">
    <source>
        <dbReference type="Pfam" id="PF00582"/>
    </source>
</evidence>
<comment type="caution">
    <text evidence="4">The sequence shown here is derived from an EMBL/GenBank/DDBJ whole genome shotgun (WGS) entry which is preliminary data.</text>
</comment>
<reference evidence="4 5" key="1">
    <citation type="submission" date="2018-07" db="EMBL/GenBank/DDBJ databases">
        <title>Genomic Encyclopedia of Type Strains, Phase IV (KMG-IV): sequencing the most valuable type-strain genomes for metagenomic binning, comparative biology and taxonomic classification.</title>
        <authorList>
            <person name="Goeker M."/>
        </authorList>
    </citation>
    <scope>NUCLEOTIDE SEQUENCE [LARGE SCALE GENOMIC DNA]</scope>
    <source>
        <strain evidence="4 5">DSM 26725</strain>
    </source>
</reference>
<evidence type="ECO:0000256" key="1">
    <source>
        <dbReference type="ARBA" id="ARBA00008791"/>
    </source>
</evidence>
<dbReference type="CDD" id="cd00293">
    <property type="entry name" value="USP-like"/>
    <property type="match status" value="2"/>
</dbReference>
<evidence type="ECO:0000256" key="2">
    <source>
        <dbReference type="SAM" id="Coils"/>
    </source>
</evidence>
<dbReference type="AlphaFoldDB" id="A0A3D9FBG3"/>
<feature type="coiled-coil region" evidence="2">
    <location>
        <begin position="56"/>
        <end position="83"/>
    </location>
</feature>
<organism evidence="4 5">
    <name type="scientific">Parasphingopyxis lamellibrachiae</name>
    <dbReference type="NCBI Taxonomy" id="680125"/>
    <lineage>
        <taxon>Bacteria</taxon>
        <taxon>Pseudomonadati</taxon>
        <taxon>Pseudomonadota</taxon>
        <taxon>Alphaproteobacteria</taxon>
        <taxon>Sphingomonadales</taxon>
        <taxon>Sphingomonadaceae</taxon>
        <taxon>Parasphingopyxis</taxon>
    </lineage>
</organism>
<dbReference type="SUPFAM" id="SSF52402">
    <property type="entry name" value="Adenine nucleotide alpha hydrolases-like"/>
    <property type="match status" value="2"/>
</dbReference>
<dbReference type="Proteomes" id="UP000256310">
    <property type="component" value="Unassembled WGS sequence"/>
</dbReference>
<keyword evidence="5" id="KW-1185">Reference proteome</keyword>
<name>A0A3D9FBG3_9SPHN</name>
<dbReference type="PANTHER" id="PTHR46268">
    <property type="entry name" value="STRESS RESPONSE PROTEIN NHAX"/>
    <property type="match status" value="1"/>
</dbReference>
<dbReference type="InterPro" id="IPR006016">
    <property type="entry name" value="UspA"/>
</dbReference>
<gene>
    <name evidence="4" type="ORF">DFR46_0048</name>
</gene>
<feature type="domain" description="UspA" evidence="3">
    <location>
        <begin position="2"/>
        <end position="139"/>
    </location>
</feature>
<dbReference type="Gene3D" id="3.40.50.12370">
    <property type="match status" value="1"/>
</dbReference>
<feature type="domain" description="UspA" evidence="3">
    <location>
        <begin position="218"/>
        <end position="266"/>
    </location>
</feature>
<dbReference type="EMBL" id="QRDP01000004">
    <property type="protein sequence ID" value="RED15063.1"/>
    <property type="molecule type" value="Genomic_DNA"/>
</dbReference>
<sequence>MKSILLSVNDEEGFESRLQAALDIGRANNGHITFLHGIPVSDYVALDPFGGSYYVAEQREAALEEAERKREMLRETMANEDVSWDFLSEDGAPDDVLVSQSRMADVAVLSEPAGDHDADLASSVTYMVMTAQCPVLAVPQSSKALDCAGKAVIAWNGSEQAGNAMRAAVPILQTASSVEVVTIGEDPAYFPASTAAVYLSRHGIKADLIQRERNEKIADAMHSLLIDREADYMVMGAYGHSRVRQTLFGGVSRHFIQRSPVPVFMAH</sequence>
<dbReference type="PANTHER" id="PTHR46268:SF15">
    <property type="entry name" value="UNIVERSAL STRESS PROTEIN HP_0031"/>
    <property type="match status" value="1"/>
</dbReference>